<dbReference type="InterPro" id="IPR007883">
    <property type="entry name" value="DUF713"/>
</dbReference>
<dbReference type="FunCoup" id="G0NMB9">
    <property type="interactions" value="4"/>
</dbReference>
<dbReference type="InParanoid" id="G0NMB9"/>
<evidence type="ECO:0000259" key="2">
    <source>
        <dbReference type="Pfam" id="PF00462"/>
    </source>
</evidence>
<gene>
    <name evidence="3" type="ORF">CAEBREN_04270</name>
</gene>
<accession>G0NMB9</accession>
<sequence>MGSYFAKTSAEFKMENEFVSVEEDLEMKLTVLRDAMIHLRVQFLHFQSVYKQTNCHNEKIENDLKALKIIVMVVQNRLEELKSIVLEYTELNNLSGMKRKIDDFGYIVTQIVLEIKEFERDNFLIEKLEKLVNKLNPFDVPTLQSSETENSENQSTPKEIIKTILGKETIQKEEKARKEKEQIEEENEIRHDNSKILNGQRKIYKIFRKPVVLLVNYLEDDCTLKTLQILNENQIDYNIFDVSTDSEIRLIVKYLSDCETFPQLFVKGNFEKLSEIDEIIDSFPKMYVN</sequence>
<dbReference type="Gene3D" id="3.40.30.10">
    <property type="entry name" value="Glutaredoxin"/>
    <property type="match status" value="1"/>
</dbReference>
<name>G0NMB9_CAEBE</name>
<evidence type="ECO:0000313" key="4">
    <source>
        <dbReference type="Proteomes" id="UP000008068"/>
    </source>
</evidence>
<evidence type="ECO:0000313" key="3">
    <source>
        <dbReference type="EMBL" id="EGT34017.1"/>
    </source>
</evidence>
<evidence type="ECO:0000256" key="1">
    <source>
        <dbReference type="SAM" id="Coils"/>
    </source>
</evidence>
<feature type="domain" description="Glutaredoxin" evidence="2">
    <location>
        <begin position="225"/>
        <end position="270"/>
    </location>
</feature>
<dbReference type="AlphaFoldDB" id="G0NMB9"/>
<dbReference type="eggNOG" id="KOG0911">
    <property type="taxonomic scope" value="Eukaryota"/>
</dbReference>
<dbReference type="PROSITE" id="PS51354">
    <property type="entry name" value="GLUTAREDOXIN_2"/>
    <property type="match status" value="1"/>
</dbReference>
<dbReference type="InterPro" id="IPR036249">
    <property type="entry name" value="Thioredoxin-like_sf"/>
</dbReference>
<dbReference type="EMBL" id="GL379909">
    <property type="protein sequence ID" value="EGT34017.1"/>
    <property type="molecule type" value="Genomic_DNA"/>
</dbReference>
<dbReference type="OrthoDB" id="5801693at2759"/>
<dbReference type="OMA" id="MGSYFAK"/>
<keyword evidence="4" id="KW-1185">Reference proteome</keyword>
<dbReference type="Proteomes" id="UP000008068">
    <property type="component" value="Unassembled WGS sequence"/>
</dbReference>
<proteinExistence type="predicted"/>
<organism evidence="4">
    <name type="scientific">Caenorhabditis brenneri</name>
    <name type="common">Nematode worm</name>
    <dbReference type="NCBI Taxonomy" id="135651"/>
    <lineage>
        <taxon>Eukaryota</taxon>
        <taxon>Metazoa</taxon>
        <taxon>Ecdysozoa</taxon>
        <taxon>Nematoda</taxon>
        <taxon>Chromadorea</taxon>
        <taxon>Rhabditida</taxon>
        <taxon>Rhabditina</taxon>
        <taxon>Rhabditomorpha</taxon>
        <taxon>Rhabditoidea</taxon>
        <taxon>Rhabditidae</taxon>
        <taxon>Peloderinae</taxon>
        <taxon>Caenorhabditis</taxon>
    </lineage>
</organism>
<keyword evidence="1" id="KW-0175">Coiled coil</keyword>
<reference evidence="4" key="1">
    <citation type="submission" date="2011-07" db="EMBL/GenBank/DDBJ databases">
        <authorList>
            <consortium name="Caenorhabditis brenneri Sequencing and Analysis Consortium"/>
            <person name="Wilson R.K."/>
        </authorList>
    </citation>
    <scope>NUCLEOTIDE SEQUENCE [LARGE SCALE GENOMIC DNA]</scope>
    <source>
        <strain evidence="4">PB2801</strain>
    </source>
</reference>
<dbReference type="HOGENOM" id="CLU_1095093_0_0_1"/>
<dbReference type="Pfam" id="PF05218">
    <property type="entry name" value="DUF713"/>
    <property type="match status" value="1"/>
</dbReference>
<dbReference type="STRING" id="135651.G0NMB9"/>
<dbReference type="SUPFAM" id="SSF52833">
    <property type="entry name" value="Thioredoxin-like"/>
    <property type="match status" value="1"/>
</dbReference>
<dbReference type="Pfam" id="PF00462">
    <property type="entry name" value="Glutaredoxin"/>
    <property type="match status" value="1"/>
</dbReference>
<feature type="coiled-coil region" evidence="1">
    <location>
        <begin position="166"/>
        <end position="193"/>
    </location>
</feature>
<protein>
    <recommendedName>
        <fullName evidence="2">Glutaredoxin domain-containing protein</fullName>
    </recommendedName>
</protein>
<dbReference type="InterPro" id="IPR002109">
    <property type="entry name" value="Glutaredoxin"/>
</dbReference>